<dbReference type="InterPro" id="IPR051167">
    <property type="entry name" value="Prolyl_oligopep/macrocyclase"/>
</dbReference>
<dbReference type="PROSITE" id="PS51257">
    <property type="entry name" value="PROKAR_LIPOPROTEIN"/>
    <property type="match status" value="1"/>
</dbReference>
<comment type="similarity">
    <text evidence="2">Belongs to the peptidase S9A family.</text>
</comment>
<dbReference type="InterPro" id="IPR029058">
    <property type="entry name" value="AB_hydrolase_fold"/>
</dbReference>
<dbReference type="InterPro" id="IPR002471">
    <property type="entry name" value="Pept_S9_AS"/>
</dbReference>
<dbReference type="InterPro" id="IPR023302">
    <property type="entry name" value="Pept_S9A_N"/>
</dbReference>
<dbReference type="Pfam" id="PF00326">
    <property type="entry name" value="Peptidase_S9"/>
    <property type="match status" value="1"/>
</dbReference>
<dbReference type="EMBL" id="CP095061">
    <property type="protein sequence ID" value="UOQ66619.1"/>
    <property type="molecule type" value="Genomic_DNA"/>
</dbReference>
<dbReference type="Pfam" id="PF02897">
    <property type="entry name" value="Peptidase_S9_N"/>
    <property type="match status" value="1"/>
</dbReference>
<dbReference type="EC" id="3.4.21.26" evidence="3"/>
<name>A0ABY4G7P3_9BACT</name>
<gene>
    <name evidence="9" type="ORF">MUN86_01420</name>
</gene>
<evidence type="ECO:0000256" key="3">
    <source>
        <dbReference type="ARBA" id="ARBA00011897"/>
    </source>
</evidence>
<evidence type="ECO:0000256" key="5">
    <source>
        <dbReference type="ARBA" id="ARBA00022801"/>
    </source>
</evidence>
<dbReference type="PROSITE" id="PS00708">
    <property type="entry name" value="PRO_ENDOPEP_SER"/>
    <property type="match status" value="1"/>
</dbReference>
<evidence type="ECO:0000259" key="7">
    <source>
        <dbReference type="Pfam" id="PF00326"/>
    </source>
</evidence>
<dbReference type="RefSeq" id="WP_245120895.1">
    <property type="nucleotide sequence ID" value="NZ_CP095061.1"/>
</dbReference>
<keyword evidence="4" id="KW-0645">Protease</keyword>
<dbReference type="Proteomes" id="UP000830401">
    <property type="component" value="Chromosome"/>
</dbReference>
<feature type="domain" description="Peptidase S9 prolyl oligopeptidase catalytic" evidence="7">
    <location>
        <begin position="506"/>
        <end position="714"/>
    </location>
</feature>
<accession>A0ABY4G7P3</accession>
<dbReference type="PANTHER" id="PTHR42881">
    <property type="entry name" value="PROLYL ENDOPEPTIDASE"/>
    <property type="match status" value="1"/>
</dbReference>
<dbReference type="PRINTS" id="PR00862">
    <property type="entry name" value="PROLIGOPTASE"/>
</dbReference>
<dbReference type="InterPro" id="IPR002470">
    <property type="entry name" value="Peptidase_S9A"/>
</dbReference>
<keyword evidence="5" id="KW-0378">Hydrolase</keyword>
<evidence type="ECO:0000259" key="8">
    <source>
        <dbReference type="Pfam" id="PF02897"/>
    </source>
</evidence>
<dbReference type="Gene3D" id="2.130.10.120">
    <property type="entry name" value="Prolyl oligopeptidase, N-terminal domain"/>
    <property type="match status" value="1"/>
</dbReference>
<organism evidence="9 10">
    <name type="scientific">Hymenobacter volaticus</name>
    <dbReference type="NCBI Taxonomy" id="2932254"/>
    <lineage>
        <taxon>Bacteria</taxon>
        <taxon>Pseudomonadati</taxon>
        <taxon>Bacteroidota</taxon>
        <taxon>Cytophagia</taxon>
        <taxon>Cytophagales</taxon>
        <taxon>Hymenobacteraceae</taxon>
        <taxon>Hymenobacter</taxon>
    </lineage>
</organism>
<dbReference type="PANTHER" id="PTHR42881:SF2">
    <property type="entry name" value="PROLYL ENDOPEPTIDASE"/>
    <property type="match status" value="1"/>
</dbReference>
<evidence type="ECO:0000256" key="1">
    <source>
        <dbReference type="ARBA" id="ARBA00001070"/>
    </source>
</evidence>
<comment type="catalytic activity">
    <reaction evidence="1">
        <text>Hydrolysis of Pro-|-Xaa &gt;&gt; Ala-|-Xaa in oligopeptides.</text>
        <dbReference type="EC" id="3.4.21.26"/>
    </reaction>
</comment>
<evidence type="ECO:0000256" key="4">
    <source>
        <dbReference type="ARBA" id="ARBA00022670"/>
    </source>
</evidence>
<evidence type="ECO:0000313" key="9">
    <source>
        <dbReference type="EMBL" id="UOQ66619.1"/>
    </source>
</evidence>
<sequence>MQIRLFPALALLALAGCRSSQTYSPGAETSSIPASSRVPVLYPETRKSDQVDDYFGTPVPDPYRWLEDPDSPETKAWVTAQNKVSFGYLEQIPFRAKIRERLTTIWNYERFGVPQEEGGQLYYSKNDGLQNQAVLYTQQEAQQGQPEVLLDPNKFSTDGTTALAGTYFSNDHRYMAYATSGGGSDWQQYKVMDLKSRQPLSDELNWVKVSGAAWYKDGFFYSRYDAPKSGENKLAGKNEFHKVYYHKLGTPQSKDQLVYEDPKMPLGFRMVGTTEDERFLVLYLTDGKADGNRLSVRDLTDPKQADTFTPLITSYEHNNSVIGNIGGQLLVLTDYKAPRFRVVLIDPQKPQEANWKEVLPQTEQKLEGVDQLGGYLVASYLKDASSNIKVYTETGEFKHDVALPAIGTAAGFGGKRGSKSVYYAFTSFTYPTTIYKYDLASNTSTVFQAPKVDVKPQDYVTSQVFYASKDGTKIPMFITHKKGVKLNGQNPTYLYAYGGFNVSLTPSFSVARMLWLENGGVLAIPNLRGGGEYGEDWHKAGMTPNKQNVFDDFIAAAEYLKVQGYTNTNRLAIAGGSNGGLLVGATMTQRPDLCGVAFPAVGVMDMLRYQKFTIGWNWAPEYGTSDTYAQFQNLYKFSPLHNLKRAAYPATMITTADHDDRVVPAHSFKYAAALQVANTGPRPQLIRVDVNAGHGAGKSTKLQIEEWADIWSFAYFNMGVTPYKK</sequence>
<protein>
    <recommendedName>
        <fullName evidence="3">prolyl oligopeptidase</fullName>
        <ecNumber evidence="3">3.4.21.26</ecNumber>
    </recommendedName>
</protein>
<dbReference type="SUPFAM" id="SSF50993">
    <property type="entry name" value="Peptidase/esterase 'gauge' domain"/>
    <property type="match status" value="1"/>
</dbReference>
<feature type="domain" description="Peptidase S9A N-terminal" evidence="8">
    <location>
        <begin position="43"/>
        <end position="449"/>
    </location>
</feature>
<evidence type="ECO:0000313" key="10">
    <source>
        <dbReference type="Proteomes" id="UP000830401"/>
    </source>
</evidence>
<evidence type="ECO:0000256" key="2">
    <source>
        <dbReference type="ARBA" id="ARBA00005228"/>
    </source>
</evidence>
<keyword evidence="6" id="KW-0720">Serine protease</keyword>
<keyword evidence="10" id="KW-1185">Reference proteome</keyword>
<reference evidence="9" key="1">
    <citation type="submission" date="2022-04" db="EMBL/GenBank/DDBJ databases">
        <title>Hymenobacter sp. isolated from the air.</title>
        <authorList>
            <person name="Won M."/>
            <person name="Lee C.-M."/>
            <person name="Woen H.-Y."/>
            <person name="Kwon S.-W."/>
        </authorList>
    </citation>
    <scope>NUCLEOTIDE SEQUENCE</scope>
    <source>
        <strain evidence="9">5420S-77</strain>
    </source>
</reference>
<evidence type="ECO:0000256" key="6">
    <source>
        <dbReference type="ARBA" id="ARBA00022825"/>
    </source>
</evidence>
<dbReference type="InterPro" id="IPR001375">
    <property type="entry name" value="Peptidase_S9_cat"/>
</dbReference>
<proteinExistence type="inferred from homology"/>
<dbReference type="Gene3D" id="3.40.50.1820">
    <property type="entry name" value="alpha/beta hydrolase"/>
    <property type="match status" value="1"/>
</dbReference>
<dbReference type="SUPFAM" id="SSF53474">
    <property type="entry name" value="alpha/beta-Hydrolases"/>
    <property type="match status" value="1"/>
</dbReference>